<dbReference type="Proteomes" id="UP000270296">
    <property type="component" value="Unassembled WGS sequence"/>
</dbReference>
<dbReference type="InterPro" id="IPR017970">
    <property type="entry name" value="Homeobox_CS"/>
</dbReference>
<dbReference type="Gene3D" id="2.10.110.10">
    <property type="entry name" value="Cysteine Rich Protein"/>
    <property type="match status" value="2"/>
</dbReference>
<dbReference type="PROSITE" id="PS00478">
    <property type="entry name" value="LIM_DOMAIN_1"/>
    <property type="match status" value="2"/>
</dbReference>
<evidence type="ECO:0000259" key="14">
    <source>
        <dbReference type="PROSITE" id="PS50071"/>
    </source>
</evidence>
<evidence type="ECO:0000313" key="15">
    <source>
        <dbReference type="EMBL" id="VDO99904.1"/>
    </source>
</evidence>
<dbReference type="InterPro" id="IPR009057">
    <property type="entry name" value="Homeodomain-like_sf"/>
</dbReference>
<dbReference type="GO" id="GO:0046872">
    <property type="term" value="F:metal ion binding"/>
    <property type="evidence" value="ECO:0007669"/>
    <property type="project" value="UniProtKB-KW"/>
</dbReference>
<evidence type="ECO:0000256" key="9">
    <source>
        <dbReference type="PROSITE-ProRule" id="PRU00108"/>
    </source>
</evidence>
<keyword evidence="16" id="KW-1185">Reference proteome</keyword>
<dbReference type="InterPro" id="IPR001356">
    <property type="entry name" value="HD"/>
</dbReference>
<keyword evidence="8 9" id="KW-0539">Nucleus</keyword>
<evidence type="ECO:0000256" key="6">
    <source>
        <dbReference type="ARBA" id="ARBA00023125"/>
    </source>
</evidence>
<evidence type="ECO:0000256" key="4">
    <source>
        <dbReference type="ARBA" id="ARBA00022833"/>
    </source>
</evidence>
<dbReference type="SUPFAM" id="SSF46689">
    <property type="entry name" value="Homeodomain-like"/>
    <property type="match status" value="1"/>
</dbReference>
<dbReference type="PROSITE" id="PS50023">
    <property type="entry name" value="LIM_DOMAIN_2"/>
    <property type="match status" value="2"/>
</dbReference>
<dbReference type="OrthoDB" id="10068367at2759"/>
<dbReference type="GO" id="GO:0005634">
    <property type="term" value="C:nucleus"/>
    <property type="evidence" value="ECO:0007669"/>
    <property type="project" value="UniProtKB-SubCell"/>
</dbReference>
<dbReference type="FunFam" id="2.10.110.10:FF:000006">
    <property type="entry name" value="LIM homeobox transcription factor 1-beta"/>
    <property type="match status" value="1"/>
</dbReference>
<evidence type="ECO:0000313" key="17">
    <source>
        <dbReference type="WBParaSite" id="SBAD_0000321801-mRNA-1"/>
    </source>
</evidence>
<keyword evidence="2 10" id="KW-0479">Metal-binding</keyword>
<dbReference type="EMBL" id="UZAM01007553">
    <property type="protein sequence ID" value="VDO99904.1"/>
    <property type="molecule type" value="Genomic_DNA"/>
</dbReference>
<feature type="domain" description="Homeobox" evidence="14">
    <location>
        <begin position="165"/>
        <end position="225"/>
    </location>
</feature>
<evidence type="ECO:0000256" key="10">
    <source>
        <dbReference type="PROSITE-ProRule" id="PRU00125"/>
    </source>
</evidence>
<dbReference type="PROSITE" id="PS00027">
    <property type="entry name" value="HOMEOBOX_1"/>
    <property type="match status" value="1"/>
</dbReference>
<evidence type="ECO:0000256" key="7">
    <source>
        <dbReference type="ARBA" id="ARBA00023155"/>
    </source>
</evidence>
<evidence type="ECO:0000313" key="16">
    <source>
        <dbReference type="Proteomes" id="UP000270296"/>
    </source>
</evidence>
<dbReference type="Pfam" id="PF00046">
    <property type="entry name" value="Homeodomain"/>
    <property type="match status" value="1"/>
</dbReference>
<dbReference type="PANTHER" id="PTHR24208">
    <property type="entry name" value="LIM/HOMEOBOX PROTEIN LHX"/>
    <property type="match status" value="1"/>
</dbReference>
<dbReference type="AlphaFoldDB" id="A0A183IHH7"/>
<dbReference type="PANTHER" id="PTHR24208:SF128">
    <property type="entry name" value="LIM3, ISOFORM G"/>
    <property type="match status" value="1"/>
</dbReference>
<evidence type="ECO:0000259" key="13">
    <source>
        <dbReference type="PROSITE" id="PS50023"/>
    </source>
</evidence>
<keyword evidence="3" id="KW-0677">Repeat</keyword>
<gene>
    <name evidence="15" type="ORF">SBAD_LOCUS3072</name>
</gene>
<dbReference type="WBParaSite" id="SBAD_0000321801-mRNA-1">
    <property type="protein sequence ID" value="SBAD_0000321801-mRNA-1"/>
    <property type="gene ID" value="SBAD_0000321801"/>
</dbReference>
<reference evidence="17" key="1">
    <citation type="submission" date="2016-06" db="UniProtKB">
        <authorList>
            <consortium name="WormBaseParasite"/>
        </authorList>
    </citation>
    <scope>IDENTIFICATION</scope>
</reference>
<evidence type="ECO:0000256" key="1">
    <source>
        <dbReference type="ARBA" id="ARBA00004123"/>
    </source>
</evidence>
<evidence type="ECO:0000256" key="11">
    <source>
        <dbReference type="RuleBase" id="RU000682"/>
    </source>
</evidence>
<protein>
    <submittedName>
        <fullName evidence="17">LIM/homeobox protein Lhx3</fullName>
    </submittedName>
</protein>
<feature type="region of interest" description="Disordered" evidence="12">
    <location>
        <begin position="241"/>
        <end position="272"/>
    </location>
</feature>
<dbReference type="Pfam" id="PF00412">
    <property type="entry name" value="LIM"/>
    <property type="match status" value="2"/>
</dbReference>
<organism evidence="17">
    <name type="scientific">Soboliphyme baturini</name>
    <dbReference type="NCBI Taxonomy" id="241478"/>
    <lineage>
        <taxon>Eukaryota</taxon>
        <taxon>Metazoa</taxon>
        <taxon>Ecdysozoa</taxon>
        <taxon>Nematoda</taxon>
        <taxon>Enoplea</taxon>
        <taxon>Dorylaimia</taxon>
        <taxon>Dioctophymatida</taxon>
        <taxon>Dioctophymatoidea</taxon>
        <taxon>Soboliphymatidae</taxon>
        <taxon>Soboliphyme</taxon>
    </lineage>
</organism>
<dbReference type="SMART" id="SM00132">
    <property type="entry name" value="LIM"/>
    <property type="match status" value="2"/>
</dbReference>
<dbReference type="PROSITE" id="PS50071">
    <property type="entry name" value="HOMEOBOX_2"/>
    <property type="match status" value="1"/>
</dbReference>
<dbReference type="GO" id="GO:0000981">
    <property type="term" value="F:DNA-binding transcription factor activity, RNA polymerase II-specific"/>
    <property type="evidence" value="ECO:0007669"/>
    <property type="project" value="InterPro"/>
</dbReference>
<evidence type="ECO:0000256" key="5">
    <source>
        <dbReference type="ARBA" id="ARBA00023038"/>
    </source>
</evidence>
<dbReference type="CDD" id="cd00086">
    <property type="entry name" value="homeodomain"/>
    <property type="match status" value="1"/>
</dbReference>
<dbReference type="FunFam" id="2.10.110.10:FF:000032">
    <property type="entry name" value="LIM/homeobox protein Lhx3"/>
    <property type="match status" value="1"/>
</dbReference>
<dbReference type="GO" id="GO:0000977">
    <property type="term" value="F:RNA polymerase II transcription regulatory region sequence-specific DNA binding"/>
    <property type="evidence" value="ECO:0007669"/>
    <property type="project" value="TreeGrafter"/>
</dbReference>
<proteinExistence type="predicted"/>
<evidence type="ECO:0000256" key="12">
    <source>
        <dbReference type="SAM" id="MobiDB-lite"/>
    </source>
</evidence>
<dbReference type="SUPFAM" id="SSF57716">
    <property type="entry name" value="Glucocorticoid receptor-like (DNA-binding domain)"/>
    <property type="match status" value="2"/>
</dbReference>
<dbReference type="InterPro" id="IPR050453">
    <property type="entry name" value="LIM_Homeobox_TF"/>
</dbReference>
<keyword evidence="4 10" id="KW-0862">Zinc</keyword>
<dbReference type="Gene3D" id="1.10.10.60">
    <property type="entry name" value="Homeodomain-like"/>
    <property type="match status" value="1"/>
</dbReference>
<keyword evidence="7 9" id="KW-0371">Homeobox</keyword>
<accession>A0A183IHH7</accession>
<feature type="DNA-binding region" description="Homeobox" evidence="9">
    <location>
        <begin position="167"/>
        <end position="226"/>
    </location>
</feature>
<keyword evidence="6 9" id="KW-0238">DNA-binding</keyword>
<evidence type="ECO:0000256" key="2">
    <source>
        <dbReference type="ARBA" id="ARBA00022723"/>
    </source>
</evidence>
<feature type="domain" description="LIM zinc-binding" evidence="13">
    <location>
        <begin position="98"/>
        <end position="161"/>
    </location>
</feature>
<evidence type="ECO:0000256" key="8">
    <source>
        <dbReference type="ARBA" id="ARBA00023242"/>
    </source>
</evidence>
<comment type="subcellular location">
    <subcellularLocation>
        <location evidence="1 9 11">Nucleus</location>
    </subcellularLocation>
</comment>
<dbReference type="SMART" id="SM00389">
    <property type="entry name" value="HOX"/>
    <property type="match status" value="1"/>
</dbReference>
<feature type="domain" description="LIM zinc-binding" evidence="13">
    <location>
        <begin position="38"/>
        <end position="97"/>
    </location>
</feature>
<sequence>TIKQSDLADCGQPVRFIDKRSATSPRSSLNTRLSVTGSKCNNCSKPITDQFIFKVLDRAYHSHCLYCVECKQELKTKCYARDNCIYCKKDFYKKFGTKCSGCKEGIIPQSIVRKAHDHVFHLQCFKCIVCESELATGDEFYLIPADGRLVCKDDYDSSKNRDMESPNKRPRTTISAKQLETLKHAYQASPKPARHVRERLALDTGLDMRVVQVWFQNRRAKEKRMKKDSGRNKWSLYLAKRSKEASVDTGSNESFDVCSSDDNRSMPEYAGE</sequence>
<keyword evidence="5 10" id="KW-0440">LIM domain</keyword>
<reference evidence="15 16" key="2">
    <citation type="submission" date="2018-11" db="EMBL/GenBank/DDBJ databases">
        <authorList>
            <consortium name="Pathogen Informatics"/>
        </authorList>
    </citation>
    <scope>NUCLEOTIDE SEQUENCE [LARGE SCALE GENOMIC DNA]</scope>
</reference>
<evidence type="ECO:0000256" key="3">
    <source>
        <dbReference type="ARBA" id="ARBA00022737"/>
    </source>
</evidence>
<name>A0A183IHH7_9BILA</name>
<dbReference type="GO" id="GO:0030182">
    <property type="term" value="P:neuron differentiation"/>
    <property type="evidence" value="ECO:0007669"/>
    <property type="project" value="TreeGrafter"/>
</dbReference>
<dbReference type="FunFam" id="1.10.10.60:FF:000219">
    <property type="entry name" value="LIM/homeobox protein Lhx3"/>
    <property type="match status" value="1"/>
</dbReference>
<dbReference type="InterPro" id="IPR001781">
    <property type="entry name" value="Znf_LIM"/>
</dbReference>